<organism evidence="2 3">
    <name type="scientific">Cyclopterus lumpus</name>
    <name type="common">Lumpsucker</name>
    <dbReference type="NCBI Taxonomy" id="8103"/>
    <lineage>
        <taxon>Eukaryota</taxon>
        <taxon>Metazoa</taxon>
        <taxon>Chordata</taxon>
        <taxon>Craniata</taxon>
        <taxon>Vertebrata</taxon>
        <taxon>Euteleostomi</taxon>
        <taxon>Actinopterygii</taxon>
        <taxon>Neopterygii</taxon>
        <taxon>Teleostei</taxon>
        <taxon>Neoteleostei</taxon>
        <taxon>Acanthomorphata</taxon>
        <taxon>Eupercaria</taxon>
        <taxon>Perciformes</taxon>
        <taxon>Cottioidei</taxon>
        <taxon>Cottales</taxon>
        <taxon>Cyclopteridae</taxon>
        <taxon>Cyclopterus</taxon>
    </lineage>
</organism>
<keyword evidence="3" id="KW-1185">Reference proteome</keyword>
<evidence type="ECO:0000313" key="3">
    <source>
        <dbReference type="Proteomes" id="UP000694565"/>
    </source>
</evidence>
<dbReference type="PANTHER" id="PTHR15863">
    <property type="entry name" value="MRN COMPLEX-INTERACTING PROTEIN"/>
    <property type="match status" value="1"/>
</dbReference>
<sequence length="79" mass="8805">CVCVCVCVYIYTCARPLCFVCQVKKVNKWSCKLCGEKQSLLKEFGRGSGADCRRQVQKLNALRGAVMENRQDRVAGANT</sequence>
<dbReference type="Pfam" id="PF15749">
    <property type="entry name" value="MRNIP"/>
    <property type="match status" value="1"/>
</dbReference>
<reference evidence="2" key="1">
    <citation type="submission" date="2025-08" db="UniProtKB">
        <authorList>
            <consortium name="Ensembl"/>
        </authorList>
    </citation>
    <scope>IDENTIFICATION</scope>
</reference>
<dbReference type="InterPro" id="IPR032739">
    <property type="entry name" value="MRNIP"/>
</dbReference>
<dbReference type="InterPro" id="IPR049472">
    <property type="entry name" value="MRNIP_N"/>
</dbReference>
<evidence type="ECO:0000313" key="2">
    <source>
        <dbReference type="Ensembl" id="ENSCLMP00005011082.1"/>
    </source>
</evidence>
<proteinExistence type="predicted"/>
<dbReference type="AlphaFoldDB" id="A0A8C2Z0M5"/>
<dbReference type="GO" id="GO:0005634">
    <property type="term" value="C:nucleus"/>
    <property type="evidence" value="ECO:0007669"/>
    <property type="project" value="TreeGrafter"/>
</dbReference>
<dbReference type="Proteomes" id="UP000694565">
    <property type="component" value="Unplaced"/>
</dbReference>
<dbReference type="GO" id="GO:0007095">
    <property type="term" value="P:mitotic G2 DNA damage checkpoint signaling"/>
    <property type="evidence" value="ECO:0007669"/>
    <property type="project" value="TreeGrafter"/>
</dbReference>
<name>A0A8C2Z0M5_CYCLU</name>
<dbReference type="GeneTree" id="ENSGT00940000177214"/>
<dbReference type="PANTHER" id="PTHR15863:SF2">
    <property type="entry name" value="MRN COMPLEX-INTERACTING PROTEIN"/>
    <property type="match status" value="1"/>
</dbReference>
<dbReference type="Ensembl" id="ENSCLMT00005011947.1">
    <property type="protein sequence ID" value="ENSCLMP00005011082.1"/>
    <property type="gene ID" value="ENSCLMG00005006059.1"/>
</dbReference>
<accession>A0A8C2Z0M5</accession>
<feature type="domain" description="MRN complex-interacting protein N-terminal" evidence="1">
    <location>
        <begin position="20"/>
        <end position="71"/>
    </location>
</feature>
<reference evidence="2" key="2">
    <citation type="submission" date="2025-09" db="UniProtKB">
        <authorList>
            <consortium name="Ensembl"/>
        </authorList>
    </citation>
    <scope>IDENTIFICATION</scope>
</reference>
<dbReference type="GO" id="GO:0003682">
    <property type="term" value="F:chromatin binding"/>
    <property type="evidence" value="ECO:0007669"/>
    <property type="project" value="TreeGrafter"/>
</dbReference>
<evidence type="ECO:0000259" key="1">
    <source>
        <dbReference type="Pfam" id="PF15749"/>
    </source>
</evidence>
<protein>
    <recommendedName>
        <fullName evidence="1">MRN complex-interacting protein N-terminal domain-containing protein</fullName>
    </recommendedName>
</protein>